<dbReference type="AlphaFoldDB" id="A0A0F8ZVT0"/>
<sequence>MAQPRVLGRFSQKKSVEVSDEVRQQFLDCIERNRRLLEWKSRKYQNVFNDAEDLMSEGIATAFIGLDTYDPDRSSMDV</sequence>
<dbReference type="GO" id="GO:0003700">
    <property type="term" value="F:DNA-binding transcription factor activity"/>
    <property type="evidence" value="ECO:0007669"/>
    <property type="project" value="InterPro"/>
</dbReference>
<dbReference type="InterPro" id="IPR007627">
    <property type="entry name" value="RNA_pol_sigma70_r2"/>
</dbReference>
<proteinExistence type="predicted"/>
<organism evidence="2">
    <name type="scientific">marine sediment metagenome</name>
    <dbReference type="NCBI Taxonomy" id="412755"/>
    <lineage>
        <taxon>unclassified sequences</taxon>
        <taxon>metagenomes</taxon>
        <taxon>ecological metagenomes</taxon>
    </lineage>
</organism>
<comment type="caution">
    <text evidence="2">The sequence shown here is derived from an EMBL/GenBank/DDBJ whole genome shotgun (WGS) entry which is preliminary data.</text>
</comment>
<dbReference type="GO" id="GO:0006352">
    <property type="term" value="P:DNA-templated transcription initiation"/>
    <property type="evidence" value="ECO:0007669"/>
    <property type="project" value="InterPro"/>
</dbReference>
<dbReference type="EMBL" id="LAZR01058158">
    <property type="protein sequence ID" value="KKK70509.1"/>
    <property type="molecule type" value="Genomic_DNA"/>
</dbReference>
<dbReference type="InterPro" id="IPR013325">
    <property type="entry name" value="RNA_pol_sigma_r2"/>
</dbReference>
<gene>
    <name evidence="2" type="ORF">LCGC14_2923290</name>
</gene>
<reference evidence="2" key="1">
    <citation type="journal article" date="2015" name="Nature">
        <title>Complex archaea that bridge the gap between prokaryotes and eukaryotes.</title>
        <authorList>
            <person name="Spang A."/>
            <person name="Saw J.H."/>
            <person name="Jorgensen S.L."/>
            <person name="Zaremba-Niedzwiedzka K."/>
            <person name="Martijn J."/>
            <person name="Lind A.E."/>
            <person name="van Eijk R."/>
            <person name="Schleper C."/>
            <person name="Guy L."/>
            <person name="Ettema T.J."/>
        </authorList>
    </citation>
    <scope>NUCLEOTIDE SEQUENCE</scope>
</reference>
<feature type="domain" description="RNA polymerase sigma-70 region 2" evidence="1">
    <location>
        <begin position="30"/>
        <end position="74"/>
    </location>
</feature>
<dbReference type="Pfam" id="PF04542">
    <property type="entry name" value="Sigma70_r2"/>
    <property type="match status" value="1"/>
</dbReference>
<protein>
    <recommendedName>
        <fullName evidence="1">RNA polymerase sigma-70 region 2 domain-containing protein</fullName>
    </recommendedName>
</protein>
<name>A0A0F8ZVT0_9ZZZZ</name>
<feature type="non-terminal residue" evidence="2">
    <location>
        <position position="78"/>
    </location>
</feature>
<dbReference type="SUPFAM" id="SSF88946">
    <property type="entry name" value="Sigma2 domain of RNA polymerase sigma factors"/>
    <property type="match status" value="1"/>
</dbReference>
<evidence type="ECO:0000259" key="1">
    <source>
        <dbReference type="Pfam" id="PF04542"/>
    </source>
</evidence>
<accession>A0A0F8ZVT0</accession>
<evidence type="ECO:0000313" key="2">
    <source>
        <dbReference type="EMBL" id="KKK70509.1"/>
    </source>
</evidence>